<feature type="compositionally biased region" description="Basic and acidic residues" evidence="1">
    <location>
        <begin position="118"/>
        <end position="127"/>
    </location>
</feature>
<evidence type="ECO:0000313" key="2">
    <source>
        <dbReference type="EMBL" id="TKV57003.1"/>
    </source>
</evidence>
<proteinExistence type="predicted"/>
<dbReference type="Proteomes" id="UP000306985">
    <property type="component" value="Unassembled WGS sequence"/>
</dbReference>
<dbReference type="EMBL" id="SZZH01000006">
    <property type="protein sequence ID" value="TKV57003.1"/>
    <property type="molecule type" value="Genomic_DNA"/>
</dbReference>
<keyword evidence="3" id="KW-1185">Reference proteome</keyword>
<feature type="compositionally biased region" description="Pro residues" evidence="1">
    <location>
        <begin position="132"/>
        <end position="142"/>
    </location>
</feature>
<comment type="caution">
    <text evidence="2">The sequence shown here is derived from an EMBL/GenBank/DDBJ whole genome shotgun (WGS) entry which is preliminary data.</text>
</comment>
<feature type="region of interest" description="Disordered" evidence="1">
    <location>
        <begin position="118"/>
        <end position="143"/>
    </location>
</feature>
<dbReference type="AlphaFoldDB" id="A0A4U6QAM3"/>
<evidence type="ECO:0000313" key="3">
    <source>
        <dbReference type="Proteomes" id="UP000306985"/>
    </source>
</evidence>
<reference evidence="2 3" key="1">
    <citation type="submission" date="2019-05" db="EMBL/GenBank/DDBJ databases">
        <title>Nakamurella sp. N5BH11, whole genome shotgun sequence.</title>
        <authorList>
            <person name="Tuo L."/>
        </authorList>
    </citation>
    <scope>NUCLEOTIDE SEQUENCE [LARGE SCALE GENOMIC DNA]</scope>
    <source>
        <strain evidence="2 3">N5BH11</strain>
    </source>
</reference>
<dbReference type="RefSeq" id="WP_137451389.1">
    <property type="nucleotide sequence ID" value="NZ_SZZH01000006.1"/>
</dbReference>
<accession>A0A4U6QAM3</accession>
<sequence length="264" mass="29934">MLGQWLLYSPEVRSAEQALMGGHFPHSGTDLFADDLATSPEQISHRITSRIDVAADHIESLRLNIFQEEQMAPPYAMFSLLRGAVESAATACWLAFPADAVTRRLRALRVAHHEAKDHETYVHHQMERNPNLPQPEGSPPTTAPKRLLEALQFNPAKNKLTYVEIMKDVDKEIQIVPGRAWWWEIENCWRLCSAMAHGRRWAQSTVLKMEIVSEPEQTQSVTARFTPSAQWLAWAIVHAVGMMDLALYRAQELGTRRDGQESTT</sequence>
<name>A0A4U6QAM3_9ACTN</name>
<dbReference type="OrthoDB" id="4045431at2"/>
<gene>
    <name evidence="2" type="ORF">FDO65_19490</name>
</gene>
<protein>
    <submittedName>
        <fullName evidence="2">Uncharacterized protein</fullName>
    </submittedName>
</protein>
<evidence type="ECO:0000256" key="1">
    <source>
        <dbReference type="SAM" id="MobiDB-lite"/>
    </source>
</evidence>
<organism evidence="2 3">
    <name type="scientific">Nakamurella flava</name>
    <dbReference type="NCBI Taxonomy" id="2576308"/>
    <lineage>
        <taxon>Bacteria</taxon>
        <taxon>Bacillati</taxon>
        <taxon>Actinomycetota</taxon>
        <taxon>Actinomycetes</taxon>
        <taxon>Nakamurellales</taxon>
        <taxon>Nakamurellaceae</taxon>
        <taxon>Nakamurella</taxon>
    </lineage>
</organism>